<evidence type="ECO:0000313" key="1">
    <source>
        <dbReference type="EMBL" id="KJE91827.1"/>
    </source>
</evidence>
<gene>
    <name evidence="1" type="ORF">CAOG_002907</name>
</gene>
<accession>A0A0D2VND9</accession>
<keyword evidence="2" id="KW-1185">Reference proteome</keyword>
<dbReference type="Proteomes" id="UP000008743">
    <property type="component" value="Unassembled WGS sequence"/>
</dbReference>
<dbReference type="AlphaFoldDB" id="A0A0D2VND9"/>
<dbReference type="EMBL" id="KE346363">
    <property type="protein sequence ID" value="KJE91827.1"/>
    <property type="molecule type" value="Genomic_DNA"/>
</dbReference>
<dbReference type="InParanoid" id="A0A0D2VND9"/>
<reference evidence="2" key="1">
    <citation type="submission" date="2011-02" db="EMBL/GenBank/DDBJ databases">
        <title>The Genome Sequence of Capsaspora owczarzaki ATCC 30864.</title>
        <authorList>
            <person name="Russ C."/>
            <person name="Cuomo C."/>
            <person name="Burger G."/>
            <person name="Gray M.W."/>
            <person name="Holland P.W.H."/>
            <person name="King N."/>
            <person name="Lang F.B.F."/>
            <person name="Roger A.J."/>
            <person name="Ruiz-Trillo I."/>
            <person name="Young S.K."/>
            <person name="Zeng Q."/>
            <person name="Gargeya S."/>
            <person name="Alvarado L."/>
            <person name="Berlin A."/>
            <person name="Chapman S.B."/>
            <person name="Chen Z."/>
            <person name="Freedman E."/>
            <person name="Gellesch M."/>
            <person name="Goldberg J."/>
            <person name="Griggs A."/>
            <person name="Gujja S."/>
            <person name="Heilman E."/>
            <person name="Heiman D."/>
            <person name="Howarth C."/>
            <person name="Mehta T."/>
            <person name="Neiman D."/>
            <person name="Pearson M."/>
            <person name="Roberts A."/>
            <person name="Saif S."/>
            <person name="Shea T."/>
            <person name="Shenoy N."/>
            <person name="Sisk P."/>
            <person name="Stolte C."/>
            <person name="Sykes S."/>
            <person name="White J."/>
            <person name="Yandava C."/>
            <person name="Haas B."/>
            <person name="Nusbaum C."/>
            <person name="Birren B."/>
        </authorList>
    </citation>
    <scope>NUCLEOTIDE SEQUENCE</scope>
    <source>
        <strain evidence="2">ATCC 30864</strain>
    </source>
</reference>
<sequence>MAGIDDLMTDAQDAFFADDSVAATRLCARVLGLKRNEGDAYHLAHLALHSLRLHNAAMTVAQEWGVHCNESAKQLYAELVSAYLAGNSAVVEYAARALVRREDASVISKSVAIALAADLHHAVGSAETIRGFKTEDLPSDVLHFMDLLAAWTELSVGKAEAGLAELQSLATSHPTSGVATALLAVVLYELDQRAAAQELIAHNTTDTMSTRVARLIVNATTAPSGDVSAAHDDLGMLNGVPDLLTRRLDQSVRGDAPDTHNLAALFPRVPLAPVSRGPAEDTLR</sequence>
<organism evidence="1 2">
    <name type="scientific">Capsaspora owczarzaki (strain ATCC 30864)</name>
    <dbReference type="NCBI Taxonomy" id="595528"/>
    <lineage>
        <taxon>Eukaryota</taxon>
        <taxon>Filasterea</taxon>
        <taxon>Capsaspora</taxon>
    </lineage>
</organism>
<evidence type="ECO:0000313" key="2">
    <source>
        <dbReference type="Proteomes" id="UP000008743"/>
    </source>
</evidence>
<protein>
    <submittedName>
        <fullName evidence="1">Uncharacterized protein</fullName>
    </submittedName>
</protein>
<proteinExistence type="predicted"/>
<name>A0A0D2VND9_CAPO3</name>
<dbReference type="RefSeq" id="XP_004363746.1">
    <property type="nucleotide sequence ID" value="XM_004363689.2"/>
</dbReference>